<proteinExistence type="predicted"/>
<reference evidence="2 4" key="2">
    <citation type="submission" date="2020-12" db="EMBL/GenBank/DDBJ databases">
        <title>FDA dAtabase for Regulatory Grade micrObial Sequences (FDA-ARGOS): Supporting development and validation of Infectious Disease Dx tests.</title>
        <authorList>
            <person name="Sproer C."/>
            <person name="Gronow S."/>
            <person name="Severitt S."/>
            <person name="Schroder I."/>
            <person name="Tallon L."/>
            <person name="Sadzewicz L."/>
            <person name="Zhao X."/>
            <person name="Boylan J."/>
            <person name="Ott S."/>
            <person name="Bowen H."/>
            <person name="Vavikolanu K."/>
            <person name="Mehta A."/>
            <person name="Aluvathingal J."/>
            <person name="Nadendla S."/>
            <person name="Lowell S."/>
            <person name="Myers T."/>
            <person name="Yan Y."/>
            <person name="Sichtig H."/>
        </authorList>
    </citation>
    <scope>NUCLEOTIDE SEQUENCE [LARGE SCALE GENOMIC DNA]</scope>
    <source>
        <strain evidence="2 4">FDAARGOS_881</strain>
    </source>
</reference>
<reference evidence="1 3" key="1">
    <citation type="submission" date="2020-05" db="EMBL/GenBank/DDBJ databases">
        <title>Draft Genome Sequences of Sphingomonas sp. Isolated from the International Space Station.</title>
        <authorList>
            <person name="Bijlani S."/>
            <person name="Singh N.K."/>
            <person name="Mason C.E."/>
            <person name="Wang C.C."/>
            <person name="Venkateswaran K."/>
        </authorList>
    </citation>
    <scope>NUCLEOTIDE SEQUENCE [LARGE SCALE GENOMIC DNA]</scope>
    <source>
        <strain evidence="1 3">FKI-L5-BR-P1</strain>
    </source>
</reference>
<dbReference type="RefSeq" id="WP_007403977.1">
    <property type="nucleotide sequence ID" value="NZ_AP023323.1"/>
</dbReference>
<evidence type="ECO:0000313" key="2">
    <source>
        <dbReference type="EMBL" id="QPT08302.1"/>
    </source>
</evidence>
<dbReference type="OrthoDB" id="7277848at2"/>
<dbReference type="EMBL" id="JABEOU010000033">
    <property type="protein sequence ID" value="NNG57505.1"/>
    <property type="molecule type" value="Genomic_DNA"/>
</dbReference>
<gene>
    <name evidence="1" type="ORF">HKX06_08970</name>
    <name evidence="2" type="ORF">I6G38_16440</name>
</gene>
<organism evidence="1 3">
    <name type="scientific">Sphingomonas paucimobilis</name>
    <name type="common">Pseudomonas paucimobilis</name>
    <dbReference type="NCBI Taxonomy" id="13689"/>
    <lineage>
        <taxon>Bacteria</taxon>
        <taxon>Pseudomonadati</taxon>
        <taxon>Pseudomonadota</taxon>
        <taxon>Alphaproteobacteria</taxon>
        <taxon>Sphingomonadales</taxon>
        <taxon>Sphingomonadaceae</taxon>
        <taxon>Sphingomonas</taxon>
    </lineage>
</organism>
<dbReference type="Proteomes" id="UP000550136">
    <property type="component" value="Unassembled WGS sequence"/>
</dbReference>
<dbReference type="Proteomes" id="UP000594836">
    <property type="component" value="Chromosome"/>
</dbReference>
<dbReference type="EMBL" id="CP065713">
    <property type="protein sequence ID" value="QPT08302.1"/>
    <property type="molecule type" value="Genomic_DNA"/>
</dbReference>
<evidence type="ECO:0000313" key="3">
    <source>
        <dbReference type="Proteomes" id="UP000550136"/>
    </source>
</evidence>
<sequence length="72" mass="8286">MRRLQLVGVDVARRIEPRIMNPGVVDDYRRGVKSLSRTLEEAAGVEQAEVKQRLRDLIEGVKIRPTNTDWDI</sequence>
<protein>
    <submittedName>
        <fullName evidence="1">Uncharacterized protein</fullName>
    </submittedName>
</protein>
<evidence type="ECO:0000313" key="1">
    <source>
        <dbReference type="EMBL" id="NNG57505.1"/>
    </source>
</evidence>
<accession>A0A411LHE5</accession>
<evidence type="ECO:0000313" key="4">
    <source>
        <dbReference type="Proteomes" id="UP000594836"/>
    </source>
</evidence>
<name>A0A411LHE5_SPHPI</name>
<dbReference type="GeneID" id="78526336"/>
<dbReference type="AlphaFoldDB" id="A0A411LHE5"/>